<evidence type="ECO:0000313" key="8">
    <source>
        <dbReference type="Proteomes" id="UP000264036"/>
    </source>
</evidence>
<dbReference type="InterPro" id="IPR051929">
    <property type="entry name" value="VirAsm_ModProt"/>
</dbReference>
<dbReference type="CDD" id="cd08070">
    <property type="entry name" value="MPN_like"/>
    <property type="match status" value="1"/>
</dbReference>
<dbReference type="GO" id="GO:0008235">
    <property type="term" value="F:metalloexopeptidase activity"/>
    <property type="evidence" value="ECO:0007669"/>
    <property type="project" value="TreeGrafter"/>
</dbReference>
<accession>A0A356LB02</accession>
<evidence type="ECO:0000256" key="2">
    <source>
        <dbReference type="ARBA" id="ARBA00022723"/>
    </source>
</evidence>
<dbReference type="PROSITE" id="PS50249">
    <property type="entry name" value="MPN"/>
    <property type="match status" value="1"/>
</dbReference>
<dbReference type="InterPro" id="IPR028090">
    <property type="entry name" value="JAB_dom_prok"/>
</dbReference>
<dbReference type="InterPro" id="IPR000555">
    <property type="entry name" value="JAMM/MPN+_dom"/>
</dbReference>
<comment type="caution">
    <text evidence="7">The sequence shown here is derived from an EMBL/GenBank/DDBJ whole genome shotgun (WGS) entry which is preliminary data.</text>
</comment>
<dbReference type="GO" id="GO:0006508">
    <property type="term" value="P:proteolysis"/>
    <property type="evidence" value="ECO:0007669"/>
    <property type="project" value="UniProtKB-KW"/>
</dbReference>
<keyword evidence="4" id="KW-0862">Zinc</keyword>
<evidence type="ECO:0000313" key="7">
    <source>
        <dbReference type="EMBL" id="HBP28176.1"/>
    </source>
</evidence>
<keyword evidence="3" id="KW-0378">Hydrolase</keyword>
<gene>
    <name evidence="7" type="ORF">DD666_02015</name>
</gene>
<feature type="domain" description="MPN" evidence="6">
    <location>
        <begin position="3"/>
        <end position="126"/>
    </location>
</feature>
<evidence type="ECO:0000256" key="5">
    <source>
        <dbReference type="ARBA" id="ARBA00023049"/>
    </source>
</evidence>
<dbReference type="Gene3D" id="3.40.140.10">
    <property type="entry name" value="Cytidine Deaminase, domain 2"/>
    <property type="match status" value="1"/>
</dbReference>
<dbReference type="SUPFAM" id="SSF102712">
    <property type="entry name" value="JAB1/MPN domain"/>
    <property type="match status" value="1"/>
</dbReference>
<keyword evidence="2" id="KW-0479">Metal-binding</keyword>
<dbReference type="PANTHER" id="PTHR34858">
    <property type="entry name" value="CYSO-CYSTEINE PEPTIDASE"/>
    <property type="match status" value="1"/>
</dbReference>
<dbReference type="InterPro" id="IPR037518">
    <property type="entry name" value="MPN"/>
</dbReference>
<proteinExistence type="predicted"/>
<dbReference type="Pfam" id="PF14464">
    <property type="entry name" value="Prok-JAB"/>
    <property type="match status" value="1"/>
</dbReference>
<sequence>MALIMNKAVYAQIMKQAQQAHPVECCGMLVAPAGRSHVARCIPMRNVAASEVYFSFDSTEQLRVLRDLDERGEQCIGIYHSHTATHATPSREDIEFANDPDMHYLIVSTWHASTVPFRSFRIIAGSVFEESIHLVAATQAQAVA</sequence>
<dbReference type="SMART" id="SM00232">
    <property type="entry name" value="JAB_MPN"/>
    <property type="match status" value="1"/>
</dbReference>
<organism evidence="7 8">
    <name type="scientific">Advenella kashmirensis</name>
    <dbReference type="NCBI Taxonomy" id="310575"/>
    <lineage>
        <taxon>Bacteria</taxon>
        <taxon>Pseudomonadati</taxon>
        <taxon>Pseudomonadota</taxon>
        <taxon>Betaproteobacteria</taxon>
        <taxon>Burkholderiales</taxon>
        <taxon>Alcaligenaceae</taxon>
    </lineage>
</organism>
<evidence type="ECO:0000256" key="3">
    <source>
        <dbReference type="ARBA" id="ARBA00022801"/>
    </source>
</evidence>
<evidence type="ECO:0000256" key="4">
    <source>
        <dbReference type="ARBA" id="ARBA00022833"/>
    </source>
</evidence>
<name>A0A356LB02_9BURK</name>
<keyword evidence="1" id="KW-0645">Protease</keyword>
<dbReference type="Proteomes" id="UP000264036">
    <property type="component" value="Unassembled WGS sequence"/>
</dbReference>
<evidence type="ECO:0000256" key="1">
    <source>
        <dbReference type="ARBA" id="ARBA00022670"/>
    </source>
</evidence>
<reference evidence="7 8" key="1">
    <citation type="journal article" date="2018" name="Nat. Biotechnol.">
        <title>A standardized bacterial taxonomy based on genome phylogeny substantially revises the tree of life.</title>
        <authorList>
            <person name="Parks D.H."/>
            <person name="Chuvochina M."/>
            <person name="Waite D.W."/>
            <person name="Rinke C."/>
            <person name="Skarshewski A."/>
            <person name="Chaumeil P.A."/>
            <person name="Hugenholtz P."/>
        </authorList>
    </citation>
    <scope>NUCLEOTIDE SEQUENCE [LARGE SCALE GENOMIC DNA]</scope>
    <source>
        <strain evidence="7">UBA10707</strain>
    </source>
</reference>
<dbReference type="PANTHER" id="PTHR34858:SF1">
    <property type="entry name" value="CYSO-CYSTEINE PEPTIDASE"/>
    <property type="match status" value="1"/>
</dbReference>
<protein>
    <submittedName>
        <fullName evidence="7">Peptidase</fullName>
    </submittedName>
</protein>
<dbReference type="EMBL" id="DOEK01000004">
    <property type="protein sequence ID" value="HBP28176.1"/>
    <property type="molecule type" value="Genomic_DNA"/>
</dbReference>
<dbReference type="GO" id="GO:0008270">
    <property type="term" value="F:zinc ion binding"/>
    <property type="evidence" value="ECO:0007669"/>
    <property type="project" value="TreeGrafter"/>
</dbReference>
<dbReference type="AlphaFoldDB" id="A0A356LB02"/>
<keyword evidence="5" id="KW-0482">Metalloprotease</keyword>
<evidence type="ECO:0000259" key="6">
    <source>
        <dbReference type="PROSITE" id="PS50249"/>
    </source>
</evidence>